<evidence type="ECO:0000313" key="8">
    <source>
        <dbReference type="EMBL" id="EME35929.1"/>
    </source>
</evidence>
<evidence type="ECO:0000259" key="7">
    <source>
        <dbReference type="PROSITE" id="PS50850"/>
    </source>
</evidence>
<feature type="transmembrane region" description="Helical" evidence="6">
    <location>
        <begin position="182"/>
        <end position="204"/>
    </location>
</feature>
<dbReference type="CDD" id="cd17324">
    <property type="entry name" value="MFS_NepI_like"/>
    <property type="match status" value="1"/>
</dbReference>
<keyword evidence="5 6" id="KW-0472">Membrane</keyword>
<feature type="transmembrane region" description="Helical" evidence="6">
    <location>
        <begin position="121"/>
        <end position="143"/>
    </location>
</feature>
<comment type="caution">
    <text evidence="8">The sequence shown here is derived from an EMBL/GenBank/DDBJ whole genome shotgun (WGS) entry which is preliminary data.</text>
</comment>
<feature type="transmembrane region" description="Helical" evidence="6">
    <location>
        <begin position="261"/>
        <end position="280"/>
    </location>
</feature>
<feature type="transmembrane region" description="Helical" evidence="6">
    <location>
        <begin position="66"/>
        <end position="89"/>
    </location>
</feature>
<dbReference type="Gene3D" id="1.20.1250.20">
    <property type="entry name" value="MFS general substrate transporter like domains"/>
    <property type="match status" value="1"/>
</dbReference>
<evidence type="ECO:0000256" key="2">
    <source>
        <dbReference type="ARBA" id="ARBA00022475"/>
    </source>
</evidence>
<accession>M2YBD9</accession>
<dbReference type="InterPro" id="IPR020846">
    <property type="entry name" value="MFS_dom"/>
</dbReference>
<feature type="transmembrane region" description="Helical" evidence="6">
    <location>
        <begin position="96"/>
        <end position="115"/>
    </location>
</feature>
<dbReference type="PROSITE" id="PS50850">
    <property type="entry name" value="MFS"/>
    <property type="match status" value="1"/>
</dbReference>
<feature type="transmembrane region" description="Helical" evidence="6">
    <location>
        <begin position="225"/>
        <end position="249"/>
    </location>
</feature>
<comment type="subcellular location">
    <subcellularLocation>
        <location evidence="1">Cell membrane</location>
        <topology evidence="1">Multi-pass membrane protein</topology>
    </subcellularLocation>
</comment>
<evidence type="ECO:0000256" key="4">
    <source>
        <dbReference type="ARBA" id="ARBA00022989"/>
    </source>
</evidence>
<dbReference type="SUPFAM" id="SSF103473">
    <property type="entry name" value="MFS general substrate transporter"/>
    <property type="match status" value="1"/>
</dbReference>
<feature type="domain" description="Major facilitator superfamily (MFS) profile" evidence="7">
    <location>
        <begin position="21"/>
        <end position="408"/>
    </location>
</feature>
<organism evidence="8 9">
    <name type="scientific">Kocuria palustris PEL</name>
    <dbReference type="NCBI Taxonomy" id="1236550"/>
    <lineage>
        <taxon>Bacteria</taxon>
        <taxon>Bacillati</taxon>
        <taxon>Actinomycetota</taxon>
        <taxon>Actinomycetes</taxon>
        <taxon>Micrococcales</taxon>
        <taxon>Micrococcaceae</taxon>
        <taxon>Kocuria</taxon>
    </lineage>
</organism>
<sequence>MTAVHETQGGAVLSPTRRRIALMALALGGFGIGSAEFVSMGLLPQIAQGLLPEMMAADPEQGVARAGWAITAYALGVVVGAPLLSLLAVRLSRTRLIVVFAGLLCVSTLASGLMPSFELTLLARFIAGLPHGAYLGVASLLAASLMGPGSQGKGAAVALSGLTVANLVGVPMLTALGQAAGWRAAFLTIAAVFALTAVLVATTIPSQPAPQGRRIQDELRAFSRVQLWVVMLIAAVGFAGSFAVFSYIADIGQQVAGMSAGFIPVLLAVAGLGMTIGNAIGGFTTDRSLDRTLLVAFPLYIAAMVLMVSVVTDPVVLSIAFFLTNMGHATLGPAMQTWLMRIAGPSEMLGASLHHAAFNVANALGALLGGMVISAGLGLAAPTVVGLVVASLGFTMLLGSFALLRLRSRRFRRELDTAQVPVQSPEAASAR</sequence>
<feature type="transmembrane region" description="Helical" evidence="6">
    <location>
        <begin position="292"/>
        <end position="310"/>
    </location>
</feature>
<dbReference type="InterPro" id="IPR036259">
    <property type="entry name" value="MFS_trans_sf"/>
</dbReference>
<feature type="transmembrane region" description="Helical" evidence="6">
    <location>
        <begin position="383"/>
        <end position="404"/>
    </location>
</feature>
<dbReference type="STRING" id="71999.KPaMU14_00190"/>
<evidence type="ECO:0000256" key="5">
    <source>
        <dbReference type="ARBA" id="ARBA00023136"/>
    </source>
</evidence>
<name>M2YBD9_9MICC</name>
<dbReference type="Pfam" id="PF07690">
    <property type="entry name" value="MFS_1"/>
    <property type="match status" value="1"/>
</dbReference>
<feature type="transmembrane region" description="Helical" evidence="6">
    <location>
        <begin position="155"/>
        <end position="176"/>
    </location>
</feature>
<dbReference type="GO" id="GO:0022857">
    <property type="term" value="F:transmembrane transporter activity"/>
    <property type="evidence" value="ECO:0007669"/>
    <property type="project" value="InterPro"/>
</dbReference>
<dbReference type="GO" id="GO:0005886">
    <property type="term" value="C:plasma membrane"/>
    <property type="evidence" value="ECO:0007669"/>
    <property type="project" value="UniProtKB-SubCell"/>
</dbReference>
<dbReference type="Proteomes" id="UP000009877">
    <property type="component" value="Unassembled WGS sequence"/>
</dbReference>
<gene>
    <name evidence="8" type="ORF">C884_00930</name>
</gene>
<protein>
    <submittedName>
        <fullName evidence="8">MFS permease</fullName>
    </submittedName>
</protein>
<dbReference type="InterPro" id="IPR011701">
    <property type="entry name" value="MFS"/>
</dbReference>
<evidence type="ECO:0000256" key="1">
    <source>
        <dbReference type="ARBA" id="ARBA00004651"/>
    </source>
</evidence>
<keyword evidence="2" id="KW-1003">Cell membrane</keyword>
<dbReference type="InterPro" id="IPR050189">
    <property type="entry name" value="MFS_Efflux_Transporters"/>
</dbReference>
<keyword evidence="3 6" id="KW-0812">Transmembrane</keyword>
<keyword evidence="4 6" id="KW-1133">Transmembrane helix</keyword>
<evidence type="ECO:0000313" key="9">
    <source>
        <dbReference type="Proteomes" id="UP000009877"/>
    </source>
</evidence>
<reference evidence="8 9" key="1">
    <citation type="journal article" date="2014" name="Genome Announc.">
        <title>Draft Genome Sequence of Kocuria palustris PEL.</title>
        <authorList>
            <person name="Sharma G."/>
            <person name="Khatri I."/>
            <person name="Subramanian S."/>
        </authorList>
    </citation>
    <scope>NUCLEOTIDE SEQUENCE [LARGE SCALE GENOMIC DNA]</scope>
    <source>
        <strain evidence="8 9">PEL</strain>
    </source>
</reference>
<feature type="transmembrane region" description="Helical" evidence="6">
    <location>
        <begin position="20"/>
        <end position="46"/>
    </location>
</feature>
<proteinExistence type="predicted"/>
<feature type="transmembrane region" description="Helical" evidence="6">
    <location>
        <begin position="356"/>
        <end position="377"/>
    </location>
</feature>
<evidence type="ECO:0000256" key="6">
    <source>
        <dbReference type="SAM" id="Phobius"/>
    </source>
</evidence>
<evidence type="ECO:0000256" key="3">
    <source>
        <dbReference type="ARBA" id="ARBA00022692"/>
    </source>
</evidence>
<dbReference type="PANTHER" id="PTHR43124:SF3">
    <property type="entry name" value="CHLORAMPHENICOL EFFLUX PUMP RV0191"/>
    <property type="match status" value="1"/>
</dbReference>
<feature type="transmembrane region" description="Helical" evidence="6">
    <location>
        <begin position="316"/>
        <end position="335"/>
    </location>
</feature>
<dbReference type="PANTHER" id="PTHR43124">
    <property type="entry name" value="PURINE EFFLUX PUMP PBUE"/>
    <property type="match status" value="1"/>
</dbReference>
<dbReference type="RefSeq" id="WP_006215359.1">
    <property type="nucleotide sequence ID" value="NZ_ANHZ02000019.1"/>
</dbReference>
<dbReference type="EMBL" id="ANHZ02000019">
    <property type="protein sequence ID" value="EME35929.1"/>
    <property type="molecule type" value="Genomic_DNA"/>
</dbReference>
<keyword evidence="9" id="KW-1185">Reference proteome</keyword>
<dbReference type="AlphaFoldDB" id="M2YBD9"/>